<evidence type="ECO:0000313" key="1">
    <source>
        <dbReference type="EMBL" id="NSL51323.1"/>
    </source>
</evidence>
<protein>
    <submittedName>
        <fullName evidence="1">Bacillithiol system redox-active protein YtxJ</fullName>
    </submittedName>
</protein>
<accession>A0A8J8KBR8</accession>
<dbReference type="NCBIfam" id="TIGR04019">
    <property type="entry name" value="B_thiol_YtxJ"/>
    <property type="match status" value="1"/>
</dbReference>
<gene>
    <name evidence="1" type="primary">ytxJ</name>
    <name evidence="1" type="ORF">HR057_06000</name>
</gene>
<reference evidence="1" key="1">
    <citation type="submission" date="2020-06" db="EMBL/GenBank/DDBJ databases">
        <title>A novel thermopfilic bacterium from Erzurum, Turkey.</title>
        <authorList>
            <person name="Adiguzel A."/>
            <person name="Ay H."/>
            <person name="Baltaci M.O."/>
        </authorList>
    </citation>
    <scope>NUCLEOTIDE SEQUENCE</scope>
    <source>
        <strain evidence="1">P2</strain>
    </source>
</reference>
<dbReference type="Proteomes" id="UP000625804">
    <property type="component" value="Unassembled WGS sequence"/>
</dbReference>
<proteinExistence type="predicted"/>
<keyword evidence="2" id="KW-1185">Reference proteome</keyword>
<name>A0A8J8KBR8_9BACI</name>
<dbReference type="InterPro" id="IPR022551">
    <property type="entry name" value="BrxC"/>
</dbReference>
<dbReference type="EMBL" id="JABTTE010000005">
    <property type="protein sequence ID" value="NSL51323.1"/>
    <property type="molecule type" value="Genomic_DNA"/>
</dbReference>
<organism evidence="1 2">
    <name type="scientific">Calidifontibacillus erzurumensis</name>
    <dbReference type="NCBI Taxonomy" id="2741433"/>
    <lineage>
        <taxon>Bacteria</taxon>
        <taxon>Bacillati</taxon>
        <taxon>Bacillota</taxon>
        <taxon>Bacilli</taxon>
        <taxon>Bacillales</taxon>
        <taxon>Bacillaceae</taxon>
        <taxon>Calidifontibacillus/Schinkia group</taxon>
        <taxon>Calidifontibacillus</taxon>
    </lineage>
</organism>
<comment type="caution">
    <text evidence="1">The sequence shown here is derived from an EMBL/GenBank/DDBJ whole genome shotgun (WGS) entry which is preliminary data.</text>
</comment>
<dbReference type="AlphaFoldDB" id="A0A8J8KBR8"/>
<dbReference type="RefSeq" id="WP_173730528.1">
    <property type="nucleotide sequence ID" value="NZ_JABTTE010000005.1"/>
</dbReference>
<dbReference type="SUPFAM" id="SSF52833">
    <property type="entry name" value="Thioredoxin-like"/>
    <property type="match status" value="1"/>
</dbReference>
<sequence length="108" mass="12542">MGKQKISTIEEFTEILKNNDKFLLIKHSLTCPISSNAFNEYEKFTESTDLPTYFLYVQDDRPLSNYIAETFGVKHESPQAILFENQAVKWHASHWKITEASLKEAVEK</sequence>
<dbReference type="InterPro" id="IPR036249">
    <property type="entry name" value="Thioredoxin-like_sf"/>
</dbReference>
<dbReference type="Gene3D" id="3.40.30.10">
    <property type="entry name" value="Glutaredoxin"/>
    <property type="match status" value="1"/>
</dbReference>
<dbReference type="Pfam" id="PF11009">
    <property type="entry name" value="BrxC"/>
    <property type="match status" value="1"/>
</dbReference>
<evidence type="ECO:0000313" key="2">
    <source>
        <dbReference type="Proteomes" id="UP000625804"/>
    </source>
</evidence>